<accession>A0ABY7F8K2</accession>
<protein>
    <submittedName>
        <fullName evidence="2">Uncharacterized protein</fullName>
    </submittedName>
</protein>
<feature type="compositionally biased region" description="Acidic residues" evidence="1">
    <location>
        <begin position="148"/>
        <end position="158"/>
    </location>
</feature>
<evidence type="ECO:0000256" key="1">
    <source>
        <dbReference type="SAM" id="MobiDB-lite"/>
    </source>
</evidence>
<sequence>MEILYSMTDCRVAFECKANSNNMSKAPFLQLGDDDVLGDVDVEISVRGGQKTLTYTTPNGNGIIVNIPGKQDVCNVKQLQQVALILSAVVVAATATPFLQLGDDDTLGDVDVEISVRGGQKTLTYRTPTGNVLDVTHGVIVNIPGDQETSDDEDEDEDRSTCKEREPMTDEDVPPRIAEICRGKAVSPELVEALAAGQLAAAVMEAYAVESNVHGLSKGSCAQVLESLTYCPVQP</sequence>
<dbReference type="EMBL" id="CP111021">
    <property type="protein sequence ID" value="WAR17104.1"/>
    <property type="molecule type" value="Genomic_DNA"/>
</dbReference>
<evidence type="ECO:0000313" key="3">
    <source>
        <dbReference type="Proteomes" id="UP001164746"/>
    </source>
</evidence>
<keyword evidence="3" id="KW-1185">Reference proteome</keyword>
<gene>
    <name evidence="2" type="ORF">MAR_031698</name>
</gene>
<proteinExistence type="predicted"/>
<reference evidence="2" key="1">
    <citation type="submission" date="2022-11" db="EMBL/GenBank/DDBJ databases">
        <title>Centuries of genome instability and evolution in soft-shell clam transmissible cancer (bioRxiv).</title>
        <authorList>
            <person name="Hart S.F.M."/>
            <person name="Yonemitsu M.A."/>
            <person name="Giersch R.M."/>
            <person name="Beal B.F."/>
            <person name="Arriagada G."/>
            <person name="Davis B.W."/>
            <person name="Ostrander E.A."/>
            <person name="Goff S.P."/>
            <person name="Metzger M.J."/>
        </authorList>
    </citation>
    <scope>NUCLEOTIDE SEQUENCE</scope>
    <source>
        <strain evidence="2">MELC-2E11</strain>
        <tissue evidence="2">Siphon/mantle</tissue>
    </source>
</reference>
<feature type="region of interest" description="Disordered" evidence="1">
    <location>
        <begin position="143"/>
        <end position="173"/>
    </location>
</feature>
<evidence type="ECO:0000313" key="2">
    <source>
        <dbReference type="EMBL" id="WAR17104.1"/>
    </source>
</evidence>
<feature type="compositionally biased region" description="Basic and acidic residues" evidence="1">
    <location>
        <begin position="159"/>
        <end position="168"/>
    </location>
</feature>
<name>A0ABY7F8K2_MYAAR</name>
<dbReference type="Proteomes" id="UP001164746">
    <property type="component" value="Chromosome 10"/>
</dbReference>
<organism evidence="2 3">
    <name type="scientific">Mya arenaria</name>
    <name type="common">Soft-shell clam</name>
    <dbReference type="NCBI Taxonomy" id="6604"/>
    <lineage>
        <taxon>Eukaryota</taxon>
        <taxon>Metazoa</taxon>
        <taxon>Spiralia</taxon>
        <taxon>Lophotrochozoa</taxon>
        <taxon>Mollusca</taxon>
        <taxon>Bivalvia</taxon>
        <taxon>Autobranchia</taxon>
        <taxon>Heteroconchia</taxon>
        <taxon>Euheterodonta</taxon>
        <taxon>Imparidentia</taxon>
        <taxon>Neoheterodontei</taxon>
        <taxon>Myida</taxon>
        <taxon>Myoidea</taxon>
        <taxon>Myidae</taxon>
        <taxon>Mya</taxon>
    </lineage>
</organism>